<dbReference type="AlphaFoldDB" id="A0A0D8Y0G4"/>
<sequence length="85" mass="9571">MVLSIQEHFVLTKLSRKTERPQNLQANHLYQYFIVSALAPSNSSSDSSTKLMPSQLRLIKEAERMAKASKGYDNVEIGTISSEKK</sequence>
<dbReference type="EMBL" id="KN716208">
    <property type="protein sequence ID" value="KJH50353.1"/>
    <property type="molecule type" value="Genomic_DNA"/>
</dbReference>
<evidence type="ECO:0000313" key="2">
    <source>
        <dbReference type="Proteomes" id="UP000053766"/>
    </source>
</evidence>
<organism evidence="1 2">
    <name type="scientific">Dictyocaulus viviparus</name>
    <name type="common">Bovine lungworm</name>
    <dbReference type="NCBI Taxonomy" id="29172"/>
    <lineage>
        <taxon>Eukaryota</taxon>
        <taxon>Metazoa</taxon>
        <taxon>Ecdysozoa</taxon>
        <taxon>Nematoda</taxon>
        <taxon>Chromadorea</taxon>
        <taxon>Rhabditida</taxon>
        <taxon>Rhabditina</taxon>
        <taxon>Rhabditomorpha</taxon>
        <taxon>Strongyloidea</taxon>
        <taxon>Metastrongylidae</taxon>
        <taxon>Dictyocaulus</taxon>
    </lineage>
</organism>
<accession>A0A0D8Y0G4</accession>
<evidence type="ECO:0000313" key="1">
    <source>
        <dbReference type="EMBL" id="KJH50353.1"/>
    </source>
</evidence>
<dbReference type="OrthoDB" id="5868916at2759"/>
<gene>
    <name evidence="1" type="ORF">DICVIV_03481</name>
</gene>
<name>A0A0D8Y0G4_DICVI</name>
<dbReference type="Proteomes" id="UP000053766">
    <property type="component" value="Unassembled WGS sequence"/>
</dbReference>
<reference evidence="2" key="2">
    <citation type="journal article" date="2016" name="Sci. Rep.">
        <title>Dictyocaulus viviparus genome, variome and transcriptome elucidate lungworm biology and support future intervention.</title>
        <authorList>
            <person name="McNulty S.N."/>
            <person name="Strube C."/>
            <person name="Rosa B.A."/>
            <person name="Martin J.C."/>
            <person name="Tyagi R."/>
            <person name="Choi Y.J."/>
            <person name="Wang Q."/>
            <person name="Hallsworth Pepin K."/>
            <person name="Zhang X."/>
            <person name="Ozersky P."/>
            <person name="Wilson R.K."/>
            <person name="Sternberg P.W."/>
            <person name="Gasser R.B."/>
            <person name="Mitreva M."/>
        </authorList>
    </citation>
    <scope>NUCLEOTIDE SEQUENCE [LARGE SCALE GENOMIC DNA]</scope>
    <source>
        <strain evidence="2">HannoverDv2000</strain>
    </source>
</reference>
<proteinExistence type="predicted"/>
<reference evidence="1 2" key="1">
    <citation type="submission" date="2013-11" db="EMBL/GenBank/DDBJ databases">
        <title>Draft genome of the bovine lungworm Dictyocaulus viviparus.</title>
        <authorList>
            <person name="Mitreva M."/>
        </authorList>
    </citation>
    <scope>NUCLEOTIDE SEQUENCE [LARGE SCALE GENOMIC DNA]</scope>
    <source>
        <strain evidence="1 2">HannoverDv2000</strain>
    </source>
</reference>
<keyword evidence="2" id="KW-1185">Reference proteome</keyword>
<protein>
    <submittedName>
        <fullName evidence="1">Uncharacterized protein</fullName>
    </submittedName>
</protein>